<dbReference type="VEuPathDB" id="ToxoDB:BESB_019290"/>
<evidence type="ECO:0000256" key="1">
    <source>
        <dbReference type="SAM" id="MobiDB-lite"/>
    </source>
</evidence>
<feature type="compositionally biased region" description="Basic residues" evidence="1">
    <location>
        <begin position="165"/>
        <end position="176"/>
    </location>
</feature>
<dbReference type="RefSeq" id="XP_029215997.1">
    <property type="nucleotide sequence ID" value="XM_029360638.1"/>
</dbReference>
<feature type="compositionally biased region" description="Low complexity" evidence="1">
    <location>
        <begin position="206"/>
        <end position="219"/>
    </location>
</feature>
<dbReference type="KEGG" id="bbes:BESB_019290"/>
<protein>
    <submittedName>
        <fullName evidence="2">Uncharacterized protein</fullName>
    </submittedName>
</protein>
<comment type="caution">
    <text evidence="2">The sequence shown here is derived from an EMBL/GenBank/DDBJ whole genome shotgun (WGS) entry which is preliminary data.</text>
</comment>
<dbReference type="GeneID" id="40306990"/>
<gene>
    <name evidence="2" type="ORF">BESB_019290</name>
</gene>
<dbReference type="AlphaFoldDB" id="A0A2A9M059"/>
<keyword evidence="3" id="KW-1185">Reference proteome</keyword>
<name>A0A2A9M059_BESBE</name>
<dbReference type="Proteomes" id="UP000224006">
    <property type="component" value="Chromosome XI"/>
</dbReference>
<evidence type="ECO:0000313" key="2">
    <source>
        <dbReference type="EMBL" id="PFH31988.1"/>
    </source>
</evidence>
<proteinExistence type="predicted"/>
<feature type="compositionally biased region" description="Basic and acidic residues" evidence="1">
    <location>
        <begin position="150"/>
        <end position="164"/>
    </location>
</feature>
<organism evidence="2 3">
    <name type="scientific">Besnoitia besnoiti</name>
    <name type="common">Apicomplexan protozoan</name>
    <dbReference type="NCBI Taxonomy" id="94643"/>
    <lineage>
        <taxon>Eukaryota</taxon>
        <taxon>Sar</taxon>
        <taxon>Alveolata</taxon>
        <taxon>Apicomplexa</taxon>
        <taxon>Conoidasida</taxon>
        <taxon>Coccidia</taxon>
        <taxon>Eucoccidiorida</taxon>
        <taxon>Eimeriorina</taxon>
        <taxon>Sarcocystidae</taxon>
        <taxon>Besnoitia</taxon>
    </lineage>
</organism>
<sequence length="315" mass="34941">MARRAGETSPLPRYACLDWKSEKGGRPTLLARPPLQRSYEYRRGHRLRAMPMGTAATSQSPPRSFPSGFRCEGASADDPVRGDAARLSGGTRKCAAPAGAARRDRDASLPVGALPKHRSQFRLRETSHERSREQTREENENGISRGRAVHGLEMDGERPFEIRLSRRQRRTQRKRTAGPSEQVERRGSYTGARQGQERHETPNCERLSSVSSPLSPRGGQFFLFEGRGRNPASKAVRDRDQTGAKERAPAANRQATANDAAKSPYSPDFNFTAQPGLLRKALVYMLVLLGAPELLGRDLFPSIEQVIQHQDSCAD</sequence>
<evidence type="ECO:0000313" key="3">
    <source>
        <dbReference type="Proteomes" id="UP000224006"/>
    </source>
</evidence>
<feature type="region of interest" description="Disordered" evidence="1">
    <location>
        <begin position="73"/>
        <end position="266"/>
    </location>
</feature>
<feature type="compositionally biased region" description="Basic and acidic residues" evidence="1">
    <location>
        <begin position="235"/>
        <end position="248"/>
    </location>
</feature>
<reference evidence="2 3" key="1">
    <citation type="submission" date="2017-09" db="EMBL/GenBank/DDBJ databases">
        <title>Genome sequencing of Besnoitia besnoiti strain Bb-Ger1.</title>
        <authorList>
            <person name="Schares G."/>
            <person name="Venepally P."/>
            <person name="Lorenzi H.A."/>
        </authorList>
    </citation>
    <scope>NUCLEOTIDE SEQUENCE [LARGE SCALE GENOMIC DNA]</scope>
    <source>
        <strain evidence="2 3">Bb-Ger1</strain>
    </source>
</reference>
<feature type="compositionally biased region" description="Low complexity" evidence="1">
    <location>
        <begin position="249"/>
        <end position="261"/>
    </location>
</feature>
<dbReference type="EMBL" id="NWUJ01000012">
    <property type="protein sequence ID" value="PFH31988.1"/>
    <property type="molecule type" value="Genomic_DNA"/>
</dbReference>
<accession>A0A2A9M059</accession>
<feature type="compositionally biased region" description="Basic and acidic residues" evidence="1">
    <location>
        <begin position="122"/>
        <end position="139"/>
    </location>
</feature>